<evidence type="ECO:0008006" key="4">
    <source>
        <dbReference type="Google" id="ProtNLM"/>
    </source>
</evidence>
<feature type="chain" id="PRO_5018327205" description="Lipoprotein" evidence="1">
    <location>
        <begin position="29"/>
        <end position="170"/>
    </location>
</feature>
<dbReference type="Proteomes" id="UP000268070">
    <property type="component" value="Chromosome"/>
</dbReference>
<dbReference type="EMBL" id="CP032153">
    <property type="protein sequence ID" value="AYN22030.1"/>
    <property type="molecule type" value="Genomic_DNA"/>
</dbReference>
<dbReference type="AlphaFoldDB" id="A0A3G2HY00"/>
<evidence type="ECO:0000256" key="1">
    <source>
        <dbReference type="SAM" id="SignalP"/>
    </source>
</evidence>
<evidence type="ECO:0000313" key="2">
    <source>
        <dbReference type="EMBL" id="AYN22030.1"/>
    </source>
</evidence>
<gene>
    <name evidence="2" type="ORF">D3M96_16725</name>
</gene>
<feature type="signal peptide" evidence="1">
    <location>
        <begin position="1"/>
        <end position="28"/>
    </location>
</feature>
<dbReference type="OrthoDB" id="8634872at2"/>
<evidence type="ECO:0000313" key="3">
    <source>
        <dbReference type="Proteomes" id="UP000268070"/>
    </source>
</evidence>
<protein>
    <recommendedName>
        <fullName evidence="4">Lipoprotein</fullName>
    </recommendedName>
</protein>
<proteinExistence type="predicted"/>
<dbReference type="KEGG" id="aaqu:D3M96_16725"/>
<reference evidence="2 3" key="1">
    <citation type="submission" date="2018-09" db="EMBL/GenBank/DDBJ databases">
        <title>Complete genome sequence of the hydrocarbonoclastic bacterium Alcaligenes aquatilis QD168, isolated from a crude-oil polluted marine sediment of Central Chile.</title>
        <authorList>
            <person name="Duran R.E."/>
            <person name="Barra B."/>
            <person name="Salva-Serra F."/>
            <person name="Mendez V."/>
            <person name="Moore E.R.B."/>
            <person name="Seeger M."/>
        </authorList>
    </citation>
    <scope>NUCLEOTIDE SEQUENCE [LARGE SCALE GENOMIC DNA]</scope>
    <source>
        <strain evidence="2 3">QD168</strain>
    </source>
</reference>
<sequence>MTKANILRRTCWVAVLATVFLSACAVKAPTPEPAAQTAPAKPVHPACQPAAAGDQLAGNWLSKHRQKGVVGELRTLFTLQADGSMAYTEQVKRPNKPSQGLNESGCWVRKGNDLQIHTQESNGVITEPGDPIYENHYNIVSLTARNLVLRDQSGTTYRLTRMSPGYRLPF</sequence>
<keyword evidence="1" id="KW-0732">Signal</keyword>
<accession>A0A3G2HY00</accession>
<dbReference type="PROSITE" id="PS51257">
    <property type="entry name" value="PROKAR_LIPOPROTEIN"/>
    <property type="match status" value="1"/>
</dbReference>
<organism evidence="2 3">
    <name type="scientific">Alcaligenes aquatilis</name>
    <dbReference type="NCBI Taxonomy" id="323284"/>
    <lineage>
        <taxon>Bacteria</taxon>
        <taxon>Pseudomonadati</taxon>
        <taxon>Pseudomonadota</taxon>
        <taxon>Betaproteobacteria</taxon>
        <taxon>Burkholderiales</taxon>
        <taxon>Alcaligenaceae</taxon>
        <taxon>Alcaligenes</taxon>
    </lineage>
</organism>
<name>A0A3G2HY00_9BURK</name>